<dbReference type="KEGG" id="eao:BD94_3456"/>
<dbReference type="InterPro" id="IPR050624">
    <property type="entry name" value="HTH-type_Tx_Regulator"/>
</dbReference>
<name>A0A077EHX4_9FLAO</name>
<organism evidence="4 5">
    <name type="scientific">Elizabethkingia anophelis NUHP1</name>
    <dbReference type="NCBI Taxonomy" id="1338011"/>
    <lineage>
        <taxon>Bacteria</taxon>
        <taxon>Pseudomonadati</taxon>
        <taxon>Bacteroidota</taxon>
        <taxon>Flavobacteriia</taxon>
        <taxon>Flavobacteriales</taxon>
        <taxon>Weeksellaceae</taxon>
        <taxon>Elizabethkingia</taxon>
    </lineage>
</organism>
<dbReference type="EMBL" id="CP007547">
    <property type="protein sequence ID" value="AIL47231.1"/>
    <property type="molecule type" value="Genomic_DNA"/>
</dbReference>
<dbReference type="SUPFAM" id="SSF46689">
    <property type="entry name" value="Homeodomain-like"/>
    <property type="match status" value="1"/>
</dbReference>
<dbReference type="SUPFAM" id="SSF48498">
    <property type="entry name" value="Tetracyclin repressor-like, C-terminal domain"/>
    <property type="match status" value="1"/>
</dbReference>
<accession>A0A077EHX4</accession>
<reference evidence="4" key="2">
    <citation type="journal article" date="2015" name="Genome Biol. Evol.">
        <title>Complete Genome Sequence and Transcriptomic Analysis of the Novel Pathogen Elizabethkingia anophelis in Response to Oxidative Stress.</title>
        <authorList>
            <person name="Li Y."/>
            <person name="Liu Y."/>
            <person name="Chew S.C."/>
            <person name="Tay M."/>
            <person name="Salido M.M."/>
            <person name="Teo J."/>
            <person name="Lauro F.M."/>
            <person name="Givskov M."/>
            <person name="Yang L."/>
        </authorList>
    </citation>
    <scope>NUCLEOTIDE SEQUENCE</scope>
    <source>
        <strain evidence="4">NUHP1</strain>
    </source>
</reference>
<dbReference type="Proteomes" id="UP000028933">
    <property type="component" value="Chromosome"/>
</dbReference>
<proteinExistence type="predicted"/>
<dbReference type="GO" id="GO:0003677">
    <property type="term" value="F:DNA binding"/>
    <property type="evidence" value="ECO:0007669"/>
    <property type="project" value="UniProtKB-UniRule"/>
</dbReference>
<dbReference type="PANTHER" id="PTHR43479">
    <property type="entry name" value="ACREF/ENVCD OPERON REPRESSOR-RELATED"/>
    <property type="match status" value="1"/>
</dbReference>
<dbReference type="PANTHER" id="PTHR43479:SF11">
    <property type="entry name" value="ACREF_ENVCD OPERON REPRESSOR-RELATED"/>
    <property type="match status" value="1"/>
</dbReference>
<feature type="DNA-binding region" description="H-T-H motif" evidence="2">
    <location>
        <begin position="27"/>
        <end position="46"/>
    </location>
</feature>
<evidence type="ECO:0000313" key="5">
    <source>
        <dbReference type="Proteomes" id="UP000028933"/>
    </source>
</evidence>
<dbReference type="HOGENOM" id="CLU_069356_12_4_10"/>
<evidence type="ECO:0000256" key="1">
    <source>
        <dbReference type="ARBA" id="ARBA00023125"/>
    </source>
</evidence>
<dbReference type="InterPro" id="IPR001647">
    <property type="entry name" value="HTH_TetR"/>
</dbReference>
<evidence type="ECO:0000256" key="2">
    <source>
        <dbReference type="PROSITE-ProRule" id="PRU00335"/>
    </source>
</evidence>
<feature type="domain" description="HTH tetR-type" evidence="3">
    <location>
        <begin position="4"/>
        <end position="64"/>
    </location>
</feature>
<dbReference type="Pfam" id="PF17932">
    <property type="entry name" value="TetR_C_24"/>
    <property type="match status" value="1"/>
</dbReference>
<dbReference type="PROSITE" id="PS50977">
    <property type="entry name" value="HTH_TETR_2"/>
    <property type="match status" value="1"/>
</dbReference>
<dbReference type="InterPro" id="IPR036271">
    <property type="entry name" value="Tet_transcr_reg_TetR-rel_C_sf"/>
</dbReference>
<reference evidence="4" key="1">
    <citation type="journal article" date="2013" name="Lancet">
        <title>First case of E anophelis outbreak in an intensive-care unit.</title>
        <authorList>
            <person name="Teo J."/>
            <person name="Tan S.Y."/>
            <person name="Tay M."/>
            <person name="Ding Y."/>
            <person name="Kjelleberg S."/>
            <person name="Givskov M."/>
            <person name="Lin R.T."/>
            <person name="Yang L."/>
        </authorList>
    </citation>
    <scope>NUCLEOTIDE SEQUENCE [LARGE SCALE GENOMIC DNA]</scope>
    <source>
        <strain evidence="4">NUHP1</strain>
    </source>
</reference>
<dbReference type="PRINTS" id="PR00455">
    <property type="entry name" value="HTHTETR"/>
</dbReference>
<dbReference type="eggNOG" id="COG1309">
    <property type="taxonomic scope" value="Bacteria"/>
</dbReference>
<dbReference type="RefSeq" id="WP_024565368.1">
    <property type="nucleotide sequence ID" value="NZ_CP007547.1"/>
</dbReference>
<evidence type="ECO:0000313" key="4">
    <source>
        <dbReference type="EMBL" id="AIL47231.1"/>
    </source>
</evidence>
<dbReference type="Pfam" id="PF00440">
    <property type="entry name" value="TetR_N"/>
    <property type="match status" value="1"/>
</dbReference>
<dbReference type="STRING" id="1338011.BD94_3456"/>
<evidence type="ECO:0000259" key="3">
    <source>
        <dbReference type="PROSITE" id="PS50977"/>
    </source>
</evidence>
<protein>
    <submittedName>
        <fullName evidence="4">Transcriptional regulator, TetR family</fullName>
    </submittedName>
</protein>
<dbReference type="InterPro" id="IPR009057">
    <property type="entry name" value="Homeodomain-like_sf"/>
</dbReference>
<dbReference type="InterPro" id="IPR041490">
    <property type="entry name" value="KstR2_TetR_C"/>
</dbReference>
<dbReference type="Gene3D" id="1.10.10.60">
    <property type="entry name" value="Homeodomain-like"/>
    <property type="match status" value="1"/>
</dbReference>
<dbReference type="AlphaFoldDB" id="A0A077EHX4"/>
<keyword evidence="1 2" id="KW-0238">DNA-binding</keyword>
<gene>
    <name evidence="4" type="ORF">BD94_3456</name>
</gene>
<sequence>MQLKKKQIEILEVAIELFKEKGYVGASMRDLAASLNIKAASLYAHIRSKDELLEWICFSIAGRFFEGLNEVKNAKLPAKERLNLFIEKHISIVLENPDVTHIYSNEWKHLEERLSEFVELRKQYQREVEKLITEIYQEENWELKSPTFTTKFILHTLNNSYFWFKRNIESTAEITDEIRDKILYGLLGNLKT</sequence>
<dbReference type="Gene3D" id="1.10.357.10">
    <property type="entry name" value="Tetracycline Repressor, domain 2"/>
    <property type="match status" value="1"/>
</dbReference>